<evidence type="ECO:0000313" key="9">
    <source>
        <dbReference type="Proteomes" id="UP001178354"/>
    </source>
</evidence>
<evidence type="ECO:0000256" key="7">
    <source>
        <dbReference type="SAM" id="Coils"/>
    </source>
</evidence>
<dbReference type="GO" id="GO:0008855">
    <property type="term" value="F:exodeoxyribonuclease VII activity"/>
    <property type="evidence" value="ECO:0007669"/>
    <property type="project" value="UniProtKB-UniRule"/>
</dbReference>
<keyword evidence="4 6" id="KW-0378">Hydrolase</keyword>
<keyword evidence="3 6" id="KW-0540">Nuclease</keyword>
<comment type="subcellular location">
    <subcellularLocation>
        <location evidence="6">Cytoplasm</location>
    </subcellularLocation>
</comment>
<sequence>MTSRKKAVDFEQKLNQLESLVNDMEQGSLTLENSLKAFEEGIKITRECQQALKEAELRVDMLTRDSDSPTEFVPEKD</sequence>
<dbReference type="SUPFAM" id="SSF116842">
    <property type="entry name" value="XseB-like"/>
    <property type="match status" value="1"/>
</dbReference>
<keyword evidence="9" id="KW-1185">Reference proteome</keyword>
<evidence type="ECO:0000256" key="5">
    <source>
        <dbReference type="ARBA" id="ARBA00022839"/>
    </source>
</evidence>
<dbReference type="RefSeq" id="WP_305169506.1">
    <property type="nucleotide sequence ID" value="NZ_JAUUUU010000001.1"/>
</dbReference>
<feature type="coiled-coil region" evidence="7">
    <location>
        <begin position="7"/>
        <end position="65"/>
    </location>
</feature>
<dbReference type="InterPro" id="IPR037004">
    <property type="entry name" value="Exonuc_VII_ssu_sf"/>
</dbReference>
<dbReference type="AlphaFoldDB" id="A0AAW8B0Q8"/>
<dbReference type="GO" id="GO:0006308">
    <property type="term" value="P:DNA catabolic process"/>
    <property type="evidence" value="ECO:0007669"/>
    <property type="project" value="UniProtKB-UniRule"/>
</dbReference>
<dbReference type="PANTHER" id="PTHR34137:SF1">
    <property type="entry name" value="EXODEOXYRIBONUCLEASE 7 SMALL SUBUNIT"/>
    <property type="match status" value="1"/>
</dbReference>
<keyword evidence="5 6" id="KW-0269">Exonuclease</keyword>
<comment type="catalytic activity">
    <reaction evidence="6">
        <text>Exonucleolytic cleavage in either 5'- to 3'- or 3'- to 5'-direction to yield nucleoside 5'-phosphates.</text>
        <dbReference type="EC" id="3.1.11.6"/>
    </reaction>
</comment>
<gene>
    <name evidence="6" type="primary">xseB</name>
    <name evidence="8" type="ORF">Q8A57_03335</name>
</gene>
<dbReference type="Gene3D" id="1.10.287.1040">
    <property type="entry name" value="Exonuclease VII, small subunit"/>
    <property type="match status" value="1"/>
</dbReference>
<dbReference type="EC" id="3.1.11.6" evidence="6"/>
<dbReference type="InterPro" id="IPR003761">
    <property type="entry name" value="Exonuc_VII_S"/>
</dbReference>
<dbReference type="GO" id="GO:0005829">
    <property type="term" value="C:cytosol"/>
    <property type="evidence" value="ECO:0007669"/>
    <property type="project" value="TreeGrafter"/>
</dbReference>
<dbReference type="NCBIfam" id="TIGR01280">
    <property type="entry name" value="xseB"/>
    <property type="match status" value="1"/>
</dbReference>
<evidence type="ECO:0000256" key="1">
    <source>
        <dbReference type="ARBA" id="ARBA00009998"/>
    </source>
</evidence>
<comment type="function">
    <text evidence="6">Bidirectionally degrades single-stranded DNA into large acid-insoluble oligonucleotides, which are then degraded further into small acid-soluble oligonucleotides.</text>
</comment>
<proteinExistence type="inferred from homology"/>
<evidence type="ECO:0000256" key="6">
    <source>
        <dbReference type="HAMAP-Rule" id="MF_00337"/>
    </source>
</evidence>
<reference evidence="8" key="2">
    <citation type="submission" date="2023-08" db="EMBL/GenBank/DDBJ databases">
        <authorList>
            <person name="Luo J."/>
        </authorList>
    </citation>
    <scope>NUCLEOTIDE SEQUENCE</scope>
    <source>
        <strain evidence="8">DSM 25064</strain>
    </source>
</reference>
<comment type="similarity">
    <text evidence="1 6">Belongs to the XseB family.</text>
</comment>
<protein>
    <recommendedName>
        <fullName evidence="6">Exodeoxyribonuclease 7 small subunit</fullName>
        <ecNumber evidence="6">3.1.11.6</ecNumber>
    </recommendedName>
    <alternativeName>
        <fullName evidence="6">Exodeoxyribonuclease VII small subunit</fullName>
        <shortName evidence="6">Exonuclease VII small subunit</shortName>
    </alternativeName>
</protein>
<evidence type="ECO:0000313" key="8">
    <source>
        <dbReference type="EMBL" id="MDP1519993.1"/>
    </source>
</evidence>
<dbReference type="EMBL" id="JAUUUU010000001">
    <property type="protein sequence ID" value="MDP1519993.1"/>
    <property type="molecule type" value="Genomic_DNA"/>
</dbReference>
<evidence type="ECO:0000256" key="2">
    <source>
        <dbReference type="ARBA" id="ARBA00022490"/>
    </source>
</evidence>
<keyword evidence="2 6" id="KW-0963">Cytoplasm</keyword>
<keyword evidence="7" id="KW-0175">Coiled coil</keyword>
<dbReference type="PANTHER" id="PTHR34137">
    <property type="entry name" value="EXODEOXYRIBONUCLEASE 7 SMALL SUBUNIT"/>
    <property type="match status" value="1"/>
</dbReference>
<comment type="caution">
    <text evidence="8">The sequence shown here is derived from an EMBL/GenBank/DDBJ whole genome shotgun (WGS) entry which is preliminary data.</text>
</comment>
<dbReference type="NCBIfam" id="NF002140">
    <property type="entry name" value="PRK00977.1-4"/>
    <property type="match status" value="1"/>
</dbReference>
<name>A0AAW8B0Q8_9GAMM</name>
<evidence type="ECO:0000256" key="4">
    <source>
        <dbReference type="ARBA" id="ARBA00022801"/>
    </source>
</evidence>
<dbReference type="GO" id="GO:0009318">
    <property type="term" value="C:exodeoxyribonuclease VII complex"/>
    <property type="evidence" value="ECO:0007669"/>
    <property type="project" value="UniProtKB-UniRule"/>
</dbReference>
<reference evidence="8" key="1">
    <citation type="journal article" date="2010" name="Int. J. Syst. Evol. Microbiol.">
        <title>Porticoccus litoralis gen. nov., sp. nov., a gammaproteobacterium isolated from the Yellow Sea.</title>
        <authorList>
            <person name="Oh H.M."/>
            <person name="Kim H."/>
            <person name="Kim K.M."/>
            <person name="Min G.S."/>
            <person name="Cho J.C."/>
        </authorList>
    </citation>
    <scope>NUCLEOTIDE SEQUENCE</scope>
    <source>
        <strain evidence="8">DSM 25064</strain>
    </source>
</reference>
<dbReference type="PIRSF" id="PIRSF006488">
    <property type="entry name" value="Exonuc_VII_S"/>
    <property type="match status" value="1"/>
</dbReference>
<comment type="subunit">
    <text evidence="6">Heterooligomer composed of large and small subunits.</text>
</comment>
<evidence type="ECO:0000256" key="3">
    <source>
        <dbReference type="ARBA" id="ARBA00022722"/>
    </source>
</evidence>
<accession>A0AAW8B0Q8</accession>
<dbReference type="Proteomes" id="UP001178354">
    <property type="component" value="Unassembled WGS sequence"/>
</dbReference>
<organism evidence="8 9">
    <name type="scientific">Porticoccus litoralis</name>
    <dbReference type="NCBI Taxonomy" id="434086"/>
    <lineage>
        <taxon>Bacteria</taxon>
        <taxon>Pseudomonadati</taxon>
        <taxon>Pseudomonadota</taxon>
        <taxon>Gammaproteobacteria</taxon>
        <taxon>Cellvibrionales</taxon>
        <taxon>Porticoccaceae</taxon>
        <taxon>Porticoccus</taxon>
    </lineage>
</organism>
<dbReference type="HAMAP" id="MF_00337">
    <property type="entry name" value="Exonuc_7_S"/>
    <property type="match status" value="1"/>
</dbReference>
<dbReference type="Pfam" id="PF02609">
    <property type="entry name" value="Exonuc_VII_S"/>
    <property type="match status" value="1"/>
</dbReference>